<reference evidence="3" key="1">
    <citation type="journal article" date="2018" name="Nat. Microbiol.">
        <title>Leveraging single-cell genomics to expand the fungal tree of life.</title>
        <authorList>
            <person name="Ahrendt S.R."/>
            <person name="Quandt C.A."/>
            <person name="Ciobanu D."/>
            <person name="Clum A."/>
            <person name="Salamov A."/>
            <person name="Andreopoulos B."/>
            <person name="Cheng J.F."/>
            <person name="Woyke T."/>
            <person name="Pelin A."/>
            <person name="Henrissat B."/>
            <person name="Reynolds N.K."/>
            <person name="Benny G.L."/>
            <person name="Smith M.E."/>
            <person name="James T.Y."/>
            <person name="Grigoriev I.V."/>
        </authorList>
    </citation>
    <scope>NUCLEOTIDE SEQUENCE [LARGE SCALE GENOMIC DNA]</scope>
</reference>
<evidence type="ECO:0000313" key="3">
    <source>
        <dbReference type="Proteomes" id="UP000267251"/>
    </source>
</evidence>
<keyword evidence="3" id="KW-1185">Reference proteome</keyword>
<sequence length="724" mass="80057">MPSFNKLKRPGTSSSRRSNNSSSTDLNERLSGGTTPTSLDTPTTSGELESSQTDAEMAKQIQQAVEKEEEAQLAKDASLDSNSSDGMTSKGNWKEAISANYATSADQEDQDEEIRQGVEHFFNGDFSKAEATFLRRYDSDSLSGLALGAMTFMKAGMTLDEEDIVLATKRLHQAARVAEEQNNLTRPSLGVLGSVGKMLTGLFGGGSGGKGKGGEIAGEDVISHPDWYNSELRNNVIRAESYLLVALLQFLQESLMSYVKAGLNLRRGYSQYDSVWKIVQGLKDPVGQVDRNTLCGIYFGIGSCNLILSILPSKILKLIAILGISGEKERGFTLLDKAVRLEGLRSPLALVLLFVYYIMLTSFCPEILAPKNLPRIQSLLKETKERYPEGVIFAYFHGRQDRQERRLDAAIQAFTSIMTRRDEKVDKTAGSESDLSLACWKAIGHMCEYDLALTYMYALKFREAAQTFRQISESGYWSPGTLRYLEAVCWDAAGDWEKAQKAYEEAPQLVTRTFGGRVISSERYILNRCELYRRQKNPDGPDTLHAWEAALEVIGIWNGFGCMEPSGIQWCWDRVQTLEKEGSGEGKIGGGGDEGVVGWVRGILQRERGDLVGAAGTLVSVVQKGCQRKGDAFVQAFAAYDRAIVAYLAGEKDAAKTWMIRAGHEGGSEHFFEYRLALRIHLAQLSLEEEKKEEKEKGRRENREQEEEGTGTPVSVSIPSSPTP</sequence>
<dbReference type="Pfam" id="PF10300">
    <property type="entry name" value="Iml2-TPR_39"/>
    <property type="match status" value="1"/>
</dbReference>
<dbReference type="OrthoDB" id="43460at2759"/>
<dbReference type="SUPFAM" id="SSF48452">
    <property type="entry name" value="TPR-like"/>
    <property type="match status" value="1"/>
</dbReference>
<evidence type="ECO:0000256" key="1">
    <source>
        <dbReference type="SAM" id="MobiDB-lite"/>
    </source>
</evidence>
<evidence type="ECO:0008006" key="4">
    <source>
        <dbReference type="Google" id="ProtNLM"/>
    </source>
</evidence>
<dbReference type="InterPro" id="IPR011990">
    <property type="entry name" value="TPR-like_helical_dom_sf"/>
</dbReference>
<dbReference type="EMBL" id="KZ987833">
    <property type="protein sequence ID" value="RKP14451.1"/>
    <property type="molecule type" value="Genomic_DNA"/>
</dbReference>
<feature type="region of interest" description="Disordered" evidence="1">
    <location>
        <begin position="1"/>
        <end position="91"/>
    </location>
</feature>
<protein>
    <recommendedName>
        <fullName evidence="4">Outer membrane protein Iml2/Tetratricopeptide repeat protein 39</fullName>
    </recommendedName>
</protein>
<feature type="compositionally biased region" description="Basic and acidic residues" evidence="1">
    <location>
        <begin position="689"/>
        <end position="703"/>
    </location>
</feature>
<dbReference type="Gene3D" id="1.25.40.10">
    <property type="entry name" value="Tetratricopeptide repeat domain"/>
    <property type="match status" value="1"/>
</dbReference>
<dbReference type="AlphaFoldDB" id="A0A4P9Y825"/>
<feature type="compositionally biased region" description="Polar residues" evidence="1">
    <location>
        <begin position="79"/>
        <end position="91"/>
    </location>
</feature>
<evidence type="ECO:0000313" key="2">
    <source>
        <dbReference type="EMBL" id="RKP14451.1"/>
    </source>
</evidence>
<accession>A0A4P9Y825</accession>
<feature type="compositionally biased region" description="Low complexity" evidence="1">
    <location>
        <begin position="13"/>
        <end position="23"/>
    </location>
</feature>
<feature type="region of interest" description="Disordered" evidence="1">
    <location>
        <begin position="689"/>
        <end position="724"/>
    </location>
</feature>
<organism evidence="2 3">
    <name type="scientific">Piptocephalis cylindrospora</name>
    <dbReference type="NCBI Taxonomy" id="1907219"/>
    <lineage>
        <taxon>Eukaryota</taxon>
        <taxon>Fungi</taxon>
        <taxon>Fungi incertae sedis</taxon>
        <taxon>Zoopagomycota</taxon>
        <taxon>Zoopagomycotina</taxon>
        <taxon>Zoopagomycetes</taxon>
        <taxon>Zoopagales</taxon>
        <taxon>Piptocephalidaceae</taxon>
        <taxon>Piptocephalis</taxon>
    </lineage>
</organism>
<feature type="compositionally biased region" description="Low complexity" evidence="1">
    <location>
        <begin position="30"/>
        <end position="46"/>
    </location>
</feature>
<dbReference type="InterPro" id="IPR019412">
    <property type="entry name" value="IML2/TPR_39"/>
</dbReference>
<dbReference type="PANTHER" id="PTHR31859:SF1">
    <property type="entry name" value="TETRATRICOPEPTIDE REPEAT PROTEIN 39C"/>
    <property type="match status" value="1"/>
</dbReference>
<proteinExistence type="predicted"/>
<dbReference type="Proteomes" id="UP000267251">
    <property type="component" value="Unassembled WGS sequence"/>
</dbReference>
<feature type="compositionally biased region" description="Low complexity" evidence="1">
    <location>
        <begin position="712"/>
        <end position="724"/>
    </location>
</feature>
<name>A0A4P9Y825_9FUNG</name>
<dbReference type="PANTHER" id="PTHR31859">
    <property type="entry name" value="TETRATRICOPEPTIDE REPEAT PROTEIN 39 FAMILY MEMBER"/>
    <property type="match status" value="1"/>
</dbReference>
<gene>
    <name evidence="2" type="ORF">BJ684DRAFT_15224</name>
</gene>